<comment type="caution">
    <text evidence="1">The sequence shown here is derived from an EMBL/GenBank/DDBJ whole genome shotgun (WGS) entry which is preliminary data.</text>
</comment>
<reference evidence="1 2" key="1">
    <citation type="submission" date="2020-07" db="EMBL/GenBank/DDBJ databases">
        <title>Genomic Encyclopedia of Type Strains, Phase IV (KMG-V): Genome sequencing to study the core and pangenomes of soil and plant-associated prokaryotes.</title>
        <authorList>
            <person name="Whitman W."/>
        </authorList>
    </citation>
    <scope>NUCLEOTIDE SEQUENCE [LARGE SCALE GENOMIC DNA]</scope>
    <source>
        <strain evidence="1 2">M8UP30</strain>
    </source>
</reference>
<sequence>MTTEKAGKCKTAEAKAKYGGFDGYRGMNRFAAT</sequence>
<dbReference type="EMBL" id="JACCCV010000001">
    <property type="protein sequence ID" value="NYF52018.1"/>
    <property type="molecule type" value="Genomic_DNA"/>
</dbReference>
<organism evidence="1 2">
    <name type="scientific">Tunturiibacter lichenicola</name>
    <dbReference type="NCBI Taxonomy" id="2051959"/>
    <lineage>
        <taxon>Bacteria</taxon>
        <taxon>Pseudomonadati</taxon>
        <taxon>Acidobacteriota</taxon>
        <taxon>Terriglobia</taxon>
        <taxon>Terriglobales</taxon>
        <taxon>Acidobacteriaceae</taxon>
        <taxon>Tunturiibacter</taxon>
    </lineage>
</organism>
<gene>
    <name evidence="1" type="ORF">HDF12_002383</name>
</gene>
<proteinExistence type="predicted"/>
<name>A0A7Y9T2S0_9BACT</name>
<dbReference type="Proteomes" id="UP000534186">
    <property type="component" value="Unassembled WGS sequence"/>
</dbReference>
<evidence type="ECO:0000313" key="2">
    <source>
        <dbReference type="Proteomes" id="UP000534186"/>
    </source>
</evidence>
<dbReference type="AlphaFoldDB" id="A0A7Y9T2S0"/>
<accession>A0A7Y9T2S0</accession>
<protein>
    <submittedName>
        <fullName evidence="1">Uncharacterized protein</fullName>
    </submittedName>
</protein>
<evidence type="ECO:0000313" key="1">
    <source>
        <dbReference type="EMBL" id="NYF52018.1"/>
    </source>
</evidence>